<dbReference type="RefSeq" id="WP_004628006.1">
    <property type="nucleotide sequence ID" value="NZ_AORV01000049.1"/>
</dbReference>
<dbReference type="InterPro" id="IPR036788">
    <property type="entry name" value="T_IF-3_C_sf"/>
</dbReference>
<dbReference type="AlphaFoldDB" id="S0FH80"/>
<dbReference type="Pfam" id="PF00707">
    <property type="entry name" value="IF3_C"/>
    <property type="match status" value="1"/>
</dbReference>
<evidence type="ECO:0000259" key="8">
    <source>
        <dbReference type="Pfam" id="PF05198"/>
    </source>
</evidence>
<evidence type="ECO:0000256" key="4">
    <source>
        <dbReference type="HAMAP-Rule" id="MF_00080"/>
    </source>
</evidence>
<comment type="caution">
    <text evidence="9">The sequence shown here is derived from an EMBL/GenBank/DDBJ whole genome shotgun (WGS) entry which is preliminary data.</text>
</comment>
<gene>
    <name evidence="4" type="primary">infC</name>
    <name evidence="9" type="ORF">CTER_3519</name>
</gene>
<dbReference type="InterPro" id="IPR036787">
    <property type="entry name" value="T_IF-3_N_sf"/>
</dbReference>
<dbReference type="SUPFAM" id="SSF54364">
    <property type="entry name" value="Translation initiation factor IF3, N-terminal domain"/>
    <property type="match status" value="1"/>
</dbReference>
<dbReference type="NCBIfam" id="TIGR00168">
    <property type="entry name" value="infC"/>
    <property type="match status" value="1"/>
</dbReference>
<sequence length="187" mass="21327">MFCKLKKTNKKEVYIIKKDELQLNEEIKDNEIRVIDSDGSMLGIMPTKAAMELAFAKKLDLVKIVPNAVPPVCKIIDYNKSVFEQAKKEKEARKNQKVVSLKEVRLSAGIEEHDFEVKLKSALKFLQNGDKVKVSIRFRGREMRYTGAGKEVLEKFADAVKEFGTIDKLPKLEGRNMIMIAVPKKQV</sequence>
<evidence type="ECO:0000313" key="9">
    <source>
        <dbReference type="EMBL" id="EMS70717.1"/>
    </source>
</evidence>
<dbReference type="Gene3D" id="3.30.110.10">
    <property type="entry name" value="Translation initiation factor 3 (IF-3), C-terminal domain"/>
    <property type="match status" value="1"/>
</dbReference>
<evidence type="ECO:0000256" key="3">
    <source>
        <dbReference type="ARBA" id="ARBA00022917"/>
    </source>
</evidence>
<evidence type="ECO:0000256" key="1">
    <source>
        <dbReference type="ARBA" id="ARBA00005439"/>
    </source>
</evidence>
<dbReference type="InterPro" id="IPR001288">
    <property type="entry name" value="Translation_initiation_fac_3"/>
</dbReference>
<dbReference type="PROSITE" id="PS00938">
    <property type="entry name" value="IF3"/>
    <property type="match status" value="1"/>
</dbReference>
<dbReference type="GO" id="GO:0043022">
    <property type="term" value="F:ribosome binding"/>
    <property type="evidence" value="ECO:0007669"/>
    <property type="project" value="TreeGrafter"/>
</dbReference>
<dbReference type="InterPro" id="IPR019813">
    <property type="entry name" value="Translation_initiation_fac3_CS"/>
</dbReference>
<dbReference type="FunFam" id="3.30.110.10:FF:000001">
    <property type="entry name" value="Translation initiation factor IF-3"/>
    <property type="match status" value="1"/>
</dbReference>
<comment type="subunit">
    <text evidence="4 6">Monomer.</text>
</comment>
<proteinExistence type="inferred from homology"/>
<dbReference type="Gene3D" id="3.10.20.80">
    <property type="entry name" value="Translation initiation factor 3 (IF-3), N-terminal domain"/>
    <property type="match status" value="1"/>
</dbReference>
<organism evidence="9 10">
    <name type="scientific">Ruminiclostridium cellobioparum subsp. termitidis CT1112</name>
    <dbReference type="NCBI Taxonomy" id="1195236"/>
    <lineage>
        <taxon>Bacteria</taxon>
        <taxon>Bacillati</taxon>
        <taxon>Bacillota</taxon>
        <taxon>Clostridia</taxon>
        <taxon>Eubacteriales</taxon>
        <taxon>Oscillospiraceae</taxon>
        <taxon>Ruminiclostridium</taxon>
    </lineage>
</organism>
<evidence type="ECO:0000256" key="6">
    <source>
        <dbReference type="RuleBase" id="RU000646"/>
    </source>
</evidence>
<keyword evidence="2 4" id="KW-0396">Initiation factor</keyword>
<dbReference type="PANTHER" id="PTHR10938:SF0">
    <property type="entry name" value="TRANSLATION INITIATION FACTOR IF-3, MITOCHONDRIAL"/>
    <property type="match status" value="1"/>
</dbReference>
<dbReference type="STRING" id="1195236.CTER_3519"/>
<dbReference type="Proteomes" id="UP000014155">
    <property type="component" value="Unassembled WGS sequence"/>
</dbReference>
<dbReference type="InterPro" id="IPR019815">
    <property type="entry name" value="Translation_initiation_fac_3_C"/>
</dbReference>
<dbReference type="InterPro" id="IPR019814">
    <property type="entry name" value="Translation_initiation_fac_3_N"/>
</dbReference>
<evidence type="ECO:0000256" key="5">
    <source>
        <dbReference type="NCBIfam" id="TIGR00168"/>
    </source>
</evidence>
<dbReference type="SUPFAM" id="SSF55200">
    <property type="entry name" value="Translation initiation factor IF3, C-terminal domain"/>
    <property type="match status" value="1"/>
</dbReference>
<evidence type="ECO:0000313" key="10">
    <source>
        <dbReference type="Proteomes" id="UP000014155"/>
    </source>
</evidence>
<evidence type="ECO:0000256" key="2">
    <source>
        <dbReference type="ARBA" id="ARBA00022540"/>
    </source>
</evidence>
<dbReference type="EMBL" id="AORV01000049">
    <property type="protein sequence ID" value="EMS70717.1"/>
    <property type="molecule type" value="Genomic_DNA"/>
</dbReference>
<evidence type="ECO:0000259" key="7">
    <source>
        <dbReference type="Pfam" id="PF00707"/>
    </source>
</evidence>
<dbReference type="GO" id="GO:0016020">
    <property type="term" value="C:membrane"/>
    <property type="evidence" value="ECO:0007669"/>
    <property type="project" value="TreeGrafter"/>
</dbReference>
<reference evidence="9 10" key="1">
    <citation type="journal article" date="2013" name="Genome Announc.">
        <title>Draft Genome Sequence of the Cellulolytic, Mesophilic, Anaerobic Bacterium Clostridium termitidis Strain CT1112 (DSM 5398).</title>
        <authorList>
            <person name="Lal S."/>
            <person name="Ramachandran U."/>
            <person name="Zhang X."/>
            <person name="Munir R."/>
            <person name="Sparling R."/>
            <person name="Levin D.B."/>
        </authorList>
    </citation>
    <scope>NUCLEOTIDE SEQUENCE [LARGE SCALE GENOMIC DNA]</scope>
    <source>
        <strain evidence="9 10">CT1112</strain>
    </source>
</reference>
<dbReference type="Pfam" id="PF05198">
    <property type="entry name" value="IF3_N"/>
    <property type="match status" value="1"/>
</dbReference>
<dbReference type="PATRIC" id="fig|1195236.3.peg.3741"/>
<accession>S0FH80</accession>
<keyword evidence="3 4" id="KW-0648">Protein biosynthesis</keyword>
<dbReference type="GO" id="GO:0005829">
    <property type="term" value="C:cytosol"/>
    <property type="evidence" value="ECO:0007669"/>
    <property type="project" value="TreeGrafter"/>
</dbReference>
<dbReference type="eggNOG" id="COG0290">
    <property type="taxonomic scope" value="Bacteria"/>
</dbReference>
<comment type="similarity">
    <text evidence="1 4 6">Belongs to the IF-3 family.</text>
</comment>
<dbReference type="GO" id="GO:0003743">
    <property type="term" value="F:translation initiation factor activity"/>
    <property type="evidence" value="ECO:0007669"/>
    <property type="project" value="UniProtKB-UniRule"/>
</dbReference>
<dbReference type="HAMAP" id="MF_00080">
    <property type="entry name" value="IF_3"/>
    <property type="match status" value="1"/>
</dbReference>
<dbReference type="GO" id="GO:0032790">
    <property type="term" value="P:ribosome disassembly"/>
    <property type="evidence" value="ECO:0007669"/>
    <property type="project" value="TreeGrafter"/>
</dbReference>
<comment type="subcellular location">
    <subcellularLocation>
        <location evidence="4 6">Cytoplasm</location>
    </subcellularLocation>
</comment>
<feature type="domain" description="Translation initiation factor 3 N-terminal" evidence="8">
    <location>
        <begin position="23"/>
        <end position="92"/>
    </location>
</feature>
<protein>
    <recommendedName>
        <fullName evidence="4 5">Translation initiation factor IF-3</fullName>
    </recommendedName>
</protein>
<name>S0FH80_RUMCE</name>
<dbReference type="PANTHER" id="PTHR10938">
    <property type="entry name" value="TRANSLATION INITIATION FACTOR IF-3"/>
    <property type="match status" value="1"/>
</dbReference>
<comment type="function">
    <text evidence="4 6">IF-3 binds to the 30S ribosomal subunit and shifts the equilibrium between 70S ribosomes and their 50S and 30S subunits in favor of the free subunits, thus enhancing the availability of 30S subunits on which protein synthesis initiation begins.</text>
</comment>
<keyword evidence="10" id="KW-1185">Reference proteome</keyword>
<feature type="domain" description="Translation initiation factor 3 C-terminal" evidence="7">
    <location>
        <begin position="99"/>
        <end position="184"/>
    </location>
</feature>
<keyword evidence="4" id="KW-0963">Cytoplasm</keyword>